<organism evidence="1 2">
    <name type="scientific">Diphasiastrum complanatum</name>
    <name type="common">Issler's clubmoss</name>
    <name type="synonym">Lycopodium complanatum</name>
    <dbReference type="NCBI Taxonomy" id="34168"/>
    <lineage>
        <taxon>Eukaryota</taxon>
        <taxon>Viridiplantae</taxon>
        <taxon>Streptophyta</taxon>
        <taxon>Embryophyta</taxon>
        <taxon>Tracheophyta</taxon>
        <taxon>Lycopodiopsida</taxon>
        <taxon>Lycopodiales</taxon>
        <taxon>Lycopodiaceae</taxon>
        <taxon>Lycopodioideae</taxon>
        <taxon>Diphasiastrum</taxon>
    </lineage>
</organism>
<evidence type="ECO:0000313" key="2">
    <source>
        <dbReference type="Proteomes" id="UP001162992"/>
    </source>
</evidence>
<name>A0ACC2D5A7_DIPCM</name>
<comment type="caution">
    <text evidence="1">The sequence shown here is derived from an EMBL/GenBank/DDBJ whole genome shotgun (WGS) entry which is preliminary data.</text>
</comment>
<sequence>MPSAEEDNLSASQHLQIKQMIEDQNLSSPFRTVFSVDDFKPIKVLGHGNMGTVFLAVLRSTNEPFAMKVTQKQVLKARKNTSRMEREREILAMLKHPFLPSLVAHFESDQHVVLVTKFCSGGDLNKIRRQQVEKCFSETAIRFYGAEVLCALEHLHRLGIIYRDLKPENILVGEDGHITLTDFDLSLICPSMKKKKQTLVVESAIKLPATSPKQVQMHCRPSLFACKHITEMEPISCVPKVFPQESSSKTKIKQRPTKIKPDPSDVRSNSFVGTEEYVAPELVWGIGHGRAVDLWTFGVLLYELLYDHTPFRGLNKKETFSNIISKEPEMLGPPSLLKDLISKLLIKDPSRRLGASYGAKEVKGHAFFQGVRWHHLKYITRPPVVPSPFSLEELQKRKEIALDEHLIEHELSSSSDIVLSDKGNYGSSNSSSSSSRSSQEGSSSSRSSQKSSSSSKTNSMKRMDASDRRGDASPKINLQLEQICTVGQKLQQQQVCGSSEGLQADSCTGPAASASDLDSINGTDRSIDWRDF</sequence>
<dbReference type="EMBL" id="CM055098">
    <property type="protein sequence ID" value="KAJ7549385.1"/>
    <property type="molecule type" value="Genomic_DNA"/>
</dbReference>
<dbReference type="Proteomes" id="UP001162992">
    <property type="component" value="Chromosome 7"/>
</dbReference>
<gene>
    <name evidence="1" type="ORF">O6H91_07G051400</name>
</gene>
<reference evidence="2" key="1">
    <citation type="journal article" date="2024" name="Proc. Natl. Acad. Sci. U.S.A.">
        <title>Extraordinary preservation of gene collinearity over three hundred million years revealed in homosporous lycophytes.</title>
        <authorList>
            <person name="Li C."/>
            <person name="Wickell D."/>
            <person name="Kuo L.Y."/>
            <person name="Chen X."/>
            <person name="Nie B."/>
            <person name="Liao X."/>
            <person name="Peng D."/>
            <person name="Ji J."/>
            <person name="Jenkins J."/>
            <person name="Williams M."/>
            <person name="Shu S."/>
            <person name="Plott C."/>
            <person name="Barry K."/>
            <person name="Rajasekar S."/>
            <person name="Grimwood J."/>
            <person name="Han X."/>
            <person name="Sun S."/>
            <person name="Hou Z."/>
            <person name="He W."/>
            <person name="Dai G."/>
            <person name="Sun C."/>
            <person name="Schmutz J."/>
            <person name="Leebens-Mack J.H."/>
            <person name="Li F.W."/>
            <person name="Wang L."/>
        </authorList>
    </citation>
    <scope>NUCLEOTIDE SEQUENCE [LARGE SCALE GENOMIC DNA]</scope>
    <source>
        <strain evidence="2">cv. PW_Plant_1</strain>
    </source>
</reference>
<accession>A0ACC2D5A7</accession>
<proteinExistence type="predicted"/>
<evidence type="ECO:0000313" key="1">
    <source>
        <dbReference type="EMBL" id="KAJ7549385.1"/>
    </source>
</evidence>
<keyword evidence="2" id="KW-1185">Reference proteome</keyword>
<protein>
    <submittedName>
        <fullName evidence="1">Uncharacterized protein</fullName>
    </submittedName>
</protein>